<dbReference type="InterPro" id="IPR020164">
    <property type="entry name" value="Cyt_c_Oxase_assmbl_COX16"/>
</dbReference>
<name>W5N9L2_LEPOC</name>
<evidence type="ECO:0000256" key="6">
    <source>
        <dbReference type="ARBA" id="ARBA00022989"/>
    </source>
</evidence>
<keyword evidence="8" id="KW-0472">Membrane</keyword>
<keyword evidence="4" id="KW-0812">Transmembrane</keyword>
<feature type="region of interest" description="Disordered" evidence="9">
    <location>
        <begin position="170"/>
        <end position="195"/>
    </location>
</feature>
<reference evidence="10" key="2">
    <citation type="submission" date="2025-08" db="UniProtKB">
        <authorList>
            <consortium name="Ensembl"/>
        </authorList>
    </citation>
    <scope>IDENTIFICATION</scope>
</reference>
<dbReference type="InParanoid" id="W5N9L2"/>
<evidence type="ECO:0000256" key="7">
    <source>
        <dbReference type="ARBA" id="ARBA00023128"/>
    </source>
</evidence>
<evidence type="ECO:0000256" key="1">
    <source>
        <dbReference type="ARBA" id="ARBA00004434"/>
    </source>
</evidence>
<dbReference type="Pfam" id="PF14138">
    <property type="entry name" value="COX16"/>
    <property type="match status" value="1"/>
</dbReference>
<keyword evidence="5" id="KW-0999">Mitochondrion inner membrane</keyword>
<proteinExistence type="inferred from homology"/>
<evidence type="ECO:0000256" key="4">
    <source>
        <dbReference type="ARBA" id="ARBA00022692"/>
    </source>
</evidence>
<evidence type="ECO:0000256" key="9">
    <source>
        <dbReference type="SAM" id="MobiDB-lite"/>
    </source>
</evidence>
<reference evidence="10" key="3">
    <citation type="submission" date="2025-09" db="UniProtKB">
        <authorList>
            <consortium name="Ensembl"/>
        </authorList>
    </citation>
    <scope>IDENTIFICATION</scope>
</reference>
<evidence type="ECO:0000313" key="11">
    <source>
        <dbReference type="Proteomes" id="UP000018468"/>
    </source>
</evidence>
<dbReference type="EMBL" id="AHAT01022156">
    <property type="status" value="NOT_ANNOTATED_CDS"/>
    <property type="molecule type" value="Genomic_DNA"/>
</dbReference>
<dbReference type="eggNOG" id="ENOG502S3RD">
    <property type="taxonomic scope" value="Eukaryota"/>
</dbReference>
<reference evidence="11" key="1">
    <citation type="submission" date="2011-12" db="EMBL/GenBank/DDBJ databases">
        <title>The Draft Genome of Lepisosteus oculatus.</title>
        <authorList>
            <consortium name="The Broad Institute Genome Assembly &amp; Analysis Group"/>
            <consortium name="Computational R&amp;D Group"/>
            <consortium name="and Sequencing Platform"/>
            <person name="Di Palma F."/>
            <person name="Alfoldi J."/>
            <person name="Johnson J."/>
            <person name="Berlin A."/>
            <person name="Gnerre S."/>
            <person name="Jaffe D."/>
            <person name="MacCallum I."/>
            <person name="Young S."/>
            <person name="Walker B.J."/>
            <person name="Lander E.S."/>
            <person name="Lindblad-Toh K."/>
        </authorList>
    </citation>
    <scope>NUCLEOTIDE SEQUENCE [LARGE SCALE GENOMIC DNA]</scope>
</reference>
<dbReference type="HOGENOM" id="CLU_1395903_0_0_1"/>
<keyword evidence="11" id="KW-1185">Reference proteome</keyword>
<dbReference type="AlphaFoldDB" id="W5N9L2"/>
<evidence type="ECO:0000313" key="10">
    <source>
        <dbReference type="Ensembl" id="ENSLOCP00000017321.1"/>
    </source>
</evidence>
<comment type="similarity">
    <text evidence="2">Belongs to the COX16 family.</text>
</comment>
<protein>
    <recommendedName>
        <fullName evidence="3">Cytochrome c oxidase assembly protein COX16 homolog, mitochondrial</fullName>
    </recommendedName>
</protein>
<accession>W5N9L2</accession>
<dbReference type="GO" id="GO:0005743">
    <property type="term" value="C:mitochondrial inner membrane"/>
    <property type="evidence" value="ECO:0000318"/>
    <property type="project" value="GO_Central"/>
</dbReference>
<evidence type="ECO:0000256" key="8">
    <source>
        <dbReference type="ARBA" id="ARBA00023136"/>
    </source>
</evidence>
<keyword evidence="7" id="KW-0496">Mitochondrion</keyword>
<dbReference type="PANTHER" id="PTHR17130:SF14">
    <property type="entry name" value="CYTOCHROME C OXIDASE ASSEMBLY PROTEIN COX16 HOMOLOG, MITOCHONDRIAL"/>
    <property type="match status" value="1"/>
</dbReference>
<dbReference type="Ensembl" id="ENSLOCT00000017352.1">
    <property type="protein sequence ID" value="ENSLOCP00000017321.1"/>
    <property type="gene ID" value="ENSLOCG00000014052.1"/>
</dbReference>
<dbReference type="Bgee" id="ENSLOCG00000014052">
    <property type="expression patterns" value="Expressed in ovary and 13 other cell types or tissues"/>
</dbReference>
<comment type="subcellular location">
    <subcellularLocation>
        <location evidence="1">Mitochondrion inner membrane</location>
        <topology evidence="1">Single-pass membrane protein</topology>
    </subcellularLocation>
</comment>
<evidence type="ECO:0000256" key="2">
    <source>
        <dbReference type="ARBA" id="ARBA00008370"/>
    </source>
</evidence>
<keyword evidence="6" id="KW-1133">Transmembrane helix</keyword>
<dbReference type="PANTHER" id="PTHR17130">
    <property type="entry name" value="MITOCHONDRIAL OUTER MEMBRANE PROTEIN 25"/>
    <property type="match status" value="1"/>
</dbReference>
<dbReference type="GeneTree" id="ENSGT00520000055955"/>
<dbReference type="STRING" id="7918.ENSLOCP00000017321"/>
<evidence type="ECO:0000256" key="5">
    <source>
        <dbReference type="ARBA" id="ARBA00022792"/>
    </source>
</evidence>
<dbReference type="GO" id="GO:0033617">
    <property type="term" value="P:mitochondrial respiratory chain complex IV assembly"/>
    <property type="evidence" value="ECO:0000318"/>
    <property type="project" value="GO_Central"/>
</dbReference>
<dbReference type="Proteomes" id="UP000018468">
    <property type="component" value="Linkage group LG7"/>
</dbReference>
<organism evidence="10 11">
    <name type="scientific">Lepisosteus oculatus</name>
    <name type="common">Spotted gar</name>
    <dbReference type="NCBI Taxonomy" id="7918"/>
    <lineage>
        <taxon>Eukaryota</taxon>
        <taxon>Metazoa</taxon>
        <taxon>Chordata</taxon>
        <taxon>Craniata</taxon>
        <taxon>Vertebrata</taxon>
        <taxon>Euteleostomi</taxon>
        <taxon>Actinopterygii</taxon>
        <taxon>Neopterygii</taxon>
        <taxon>Holostei</taxon>
        <taxon>Semionotiformes</taxon>
        <taxon>Lepisosteidae</taxon>
        <taxon>Lepisosteus</taxon>
    </lineage>
</organism>
<sequence>MAPQVAHLDYLEWIVGYLCCESYANEPEVFVNRQISFKVKKSFSLQFHTFSHDRVGERKVSHGCYSERTNVFGVKPVQHQEIITMWSPWEALKKSKTARFGIPMLLLVVGGSFGLREFTQIRYDAQKLKKKLDPELEARIKAQKNPVTLENEYERLRSVNMDEWQNIRGPRPWEDSREYQQQQHALQDARHKKGP</sequence>
<evidence type="ECO:0000256" key="3">
    <source>
        <dbReference type="ARBA" id="ARBA00021814"/>
    </source>
</evidence>